<dbReference type="EMBL" id="LT854260">
    <property type="protein sequence ID" value="SMR56824.1"/>
    <property type="molecule type" value="Genomic_DNA"/>
</dbReference>
<gene>
    <name evidence="1" type="ORF">ZT1E4_G8421</name>
</gene>
<protein>
    <submittedName>
        <fullName evidence="1">Uncharacterized protein</fullName>
    </submittedName>
</protein>
<name>A0A2H1GTC3_ZYMTR</name>
<organism evidence="1 2">
    <name type="scientific">Zymoseptoria tritici ST99CH_1E4</name>
    <dbReference type="NCBI Taxonomy" id="1276532"/>
    <lineage>
        <taxon>Eukaryota</taxon>
        <taxon>Fungi</taxon>
        <taxon>Dikarya</taxon>
        <taxon>Ascomycota</taxon>
        <taxon>Pezizomycotina</taxon>
        <taxon>Dothideomycetes</taxon>
        <taxon>Dothideomycetidae</taxon>
        <taxon>Mycosphaerellales</taxon>
        <taxon>Mycosphaerellaceae</taxon>
        <taxon>Zymoseptoria</taxon>
    </lineage>
</organism>
<proteinExistence type="predicted"/>
<dbReference type="AlphaFoldDB" id="A0A2H1GTC3"/>
<dbReference type="Proteomes" id="UP000245764">
    <property type="component" value="Chromosome 8"/>
</dbReference>
<sequence length="133" mass="15410">MKGRPRDMQKAYWTAILDAHRDRLPDFNASVAIFAAFSTQIMETAQIAELNLDSMRRIRKNVFHFGFYWEGCYPTKGSVALTAMAMDQSVLGLEHGMKVAKLEREQKLALYELRLKADAAPERKACKKWRWVR</sequence>
<accession>A0A2H1GTC3</accession>
<evidence type="ECO:0000313" key="2">
    <source>
        <dbReference type="Proteomes" id="UP000245764"/>
    </source>
</evidence>
<reference evidence="2" key="1">
    <citation type="submission" date="2017-05" db="EMBL/GenBank/DDBJ databases">
        <authorList>
            <person name="Song R."/>
            <person name="Chenine A.L."/>
            <person name="Ruprecht R.M."/>
        </authorList>
    </citation>
    <scope>NUCLEOTIDE SEQUENCE [LARGE SCALE GENOMIC DNA]</scope>
</reference>
<evidence type="ECO:0000313" key="1">
    <source>
        <dbReference type="EMBL" id="SMR56824.1"/>
    </source>
</evidence>